<dbReference type="InterPro" id="IPR012677">
    <property type="entry name" value="Nucleotide-bd_a/b_plait_sf"/>
</dbReference>
<evidence type="ECO:0008006" key="8">
    <source>
        <dbReference type="Google" id="ProtNLM"/>
    </source>
</evidence>
<dbReference type="Gene3D" id="1.10.1900.10">
    <property type="entry name" value="c-terminal domain of poly(a) binding protein"/>
    <property type="match status" value="1"/>
</dbReference>
<dbReference type="PROSITE" id="PS50102">
    <property type="entry name" value="RRM"/>
    <property type="match status" value="4"/>
</dbReference>
<dbReference type="InterPro" id="IPR052462">
    <property type="entry name" value="SLIRP/GR-RBP-like"/>
</dbReference>
<evidence type="ECO:0000256" key="3">
    <source>
        <dbReference type="PROSITE-ProRule" id="PRU00176"/>
    </source>
</evidence>
<dbReference type="InterPro" id="IPR000504">
    <property type="entry name" value="RRM_dom"/>
</dbReference>
<dbReference type="PANTHER" id="PTHR48027">
    <property type="entry name" value="HETEROGENEOUS NUCLEAR RIBONUCLEOPROTEIN 87F-RELATED"/>
    <property type="match status" value="1"/>
</dbReference>
<dbReference type="SMART" id="SM00360">
    <property type="entry name" value="RRM"/>
    <property type="match status" value="4"/>
</dbReference>
<sequence length="537" mass="60894">MMQAQGKASNQGAQIFIGDLHPSVSESDLFQLTSKYGQVVFIRVLRHIDTRISLGFAFVSFTDPTQANTARVELNGLDVKGKHIRVMKYCRERDPEANLFINNLPENVTSKELDDFFSVYGSILSTKLVYDSNERPRGYGFVQFEKQESAKKALESTKTIDFKGNRLTVEKFVPMKERNDMSNNRNLYVRGFDSSLSVDDLHRRFSIFGTITSHVVMRNEFQGQPRFFGFVCFDTPENAKKASEEMNGKSEGNFTWLVVPHMKKALRLSINKANYQKKIEEWKRKNLYIRGIPPAIDEEKLRKICEAYGQIESVLIPKTENVRFEDGKQVKEWTPKGIAYVCFAQAEYANKALAVLRDTTLEGNRLFVAHWKPREEVAKLVGMMKMRKIQSQMWEYGMIGNMMGRGMRAPGPMPPRPKPVPEAPSQLLISQPFVHYPPPPQPPPVAQLPFSLADFTAAAPEIKKRMIGEAIYPPVLKSSNQQVAGKITGMLLEMDNAELLGLLQNPPLLLVKVTEAIEVLRKAWATNSDLLKLLDAK</sequence>
<feature type="domain" description="RRM" evidence="4">
    <location>
        <begin position="97"/>
        <end position="174"/>
    </location>
</feature>
<feature type="domain" description="RRM" evidence="4">
    <location>
        <begin position="285"/>
        <end position="373"/>
    </location>
</feature>
<dbReference type="Pfam" id="PF00076">
    <property type="entry name" value="RRM_1"/>
    <property type="match status" value="4"/>
</dbReference>
<proteinExistence type="inferred from homology"/>
<reference evidence="6" key="1">
    <citation type="submission" date="2021-09" db="EMBL/GenBank/DDBJ databases">
        <authorList>
            <consortium name="AG Swart"/>
            <person name="Singh M."/>
            <person name="Singh A."/>
            <person name="Seah K."/>
            <person name="Emmerich C."/>
        </authorList>
    </citation>
    <scope>NUCLEOTIDE SEQUENCE</scope>
    <source>
        <strain evidence="6">ATCC30299</strain>
    </source>
</reference>
<evidence type="ECO:0000259" key="4">
    <source>
        <dbReference type="PROSITE" id="PS50102"/>
    </source>
</evidence>
<evidence type="ECO:0000259" key="5">
    <source>
        <dbReference type="PROSITE" id="PS51309"/>
    </source>
</evidence>
<evidence type="ECO:0000313" key="6">
    <source>
        <dbReference type="EMBL" id="CAG9320365.1"/>
    </source>
</evidence>
<dbReference type="AlphaFoldDB" id="A0AAU9J4X9"/>
<dbReference type="SUPFAM" id="SSF54928">
    <property type="entry name" value="RNA-binding domain, RBD"/>
    <property type="match status" value="3"/>
</dbReference>
<evidence type="ECO:0000256" key="1">
    <source>
        <dbReference type="ARBA" id="ARBA00008557"/>
    </source>
</evidence>
<dbReference type="Gene3D" id="3.30.70.330">
    <property type="match status" value="4"/>
</dbReference>
<dbReference type="Pfam" id="PF00658">
    <property type="entry name" value="MLLE"/>
    <property type="match status" value="1"/>
</dbReference>
<name>A0AAU9J4X9_9CILI</name>
<feature type="domain" description="RRM" evidence="4">
    <location>
        <begin position="185"/>
        <end position="273"/>
    </location>
</feature>
<dbReference type="SUPFAM" id="SSF63570">
    <property type="entry name" value="PABC (PABP) domain"/>
    <property type="match status" value="1"/>
</dbReference>
<comment type="caution">
    <text evidence="6">The sequence shown here is derived from an EMBL/GenBank/DDBJ whole genome shotgun (WGS) entry which is preliminary data.</text>
</comment>
<feature type="domain" description="PABC" evidence="5">
    <location>
        <begin position="447"/>
        <end position="525"/>
    </location>
</feature>
<comment type="similarity">
    <text evidence="1">Belongs to the polyadenylate-binding protein type-1 family.</text>
</comment>
<evidence type="ECO:0000256" key="2">
    <source>
        <dbReference type="ARBA" id="ARBA00022884"/>
    </source>
</evidence>
<organism evidence="6 7">
    <name type="scientific">Blepharisma stoltei</name>
    <dbReference type="NCBI Taxonomy" id="1481888"/>
    <lineage>
        <taxon>Eukaryota</taxon>
        <taxon>Sar</taxon>
        <taxon>Alveolata</taxon>
        <taxon>Ciliophora</taxon>
        <taxon>Postciliodesmatophora</taxon>
        <taxon>Heterotrichea</taxon>
        <taxon>Heterotrichida</taxon>
        <taxon>Blepharismidae</taxon>
        <taxon>Blepharisma</taxon>
    </lineage>
</organism>
<feature type="domain" description="RRM" evidence="4">
    <location>
        <begin position="13"/>
        <end position="86"/>
    </location>
</feature>
<dbReference type="GO" id="GO:0003723">
    <property type="term" value="F:RNA binding"/>
    <property type="evidence" value="ECO:0007669"/>
    <property type="project" value="UniProtKB-UniRule"/>
</dbReference>
<gene>
    <name evidence="6" type="ORF">BSTOLATCC_MIC26282</name>
</gene>
<accession>A0AAU9J4X9</accession>
<dbReference type="SMART" id="SM00517">
    <property type="entry name" value="PolyA"/>
    <property type="match status" value="1"/>
</dbReference>
<protein>
    <recommendedName>
        <fullName evidence="8">Polyadenylate-binding protein</fullName>
    </recommendedName>
</protein>
<dbReference type="EMBL" id="CAJZBQ010000025">
    <property type="protein sequence ID" value="CAG9320365.1"/>
    <property type="molecule type" value="Genomic_DNA"/>
</dbReference>
<keyword evidence="2 3" id="KW-0694">RNA-binding</keyword>
<dbReference type="PROSITE" id="PS51309">
    <property type="entry name" value="PABC"/>
    <property type="match status" value="1"/>
</dbReference>
<dbReference type="InterPro" id="IPR035979">
    <property type="entry name" value="RBD_domain_sf"/>
</dbReference>
<dbReference type="CDD" id="cd00590">
    <property type="entry name" value="RRM_SF"/>
    <property type="match status" value="2"/>
</dbReference>
<dbReference type="InterPro" id="IPR036053">
    <property type="entry name" value="PABP-dom"/>
</dbReference>
<dbReference type="InterPro" id="IPR002004">
    <property type="entry name" value="PABP_HYD_C"/>
</dbReference>
<evidence type="ECO:0000313" key="7">
    <source>
        <dbReference type="Proteomes" id="UP001162131"/>
    </source>
</evidence>
<keyword evidence="7" id="KW-1185">Reference proteome</keyword>
<dbReference type="Proteomes" id="UP001162131">
    <property type="component" value="Unassembled WGS sequence"/>
</dbReference>